<gene>
    <name evidence="1" type="ORF">SAMN06297397_2687</name>
</gene>
<accession>A0AC61PPM4</accession>
<name>A0AC61PPM4_9FIRM</name>
<proteinExistence type="predicted"/>
<dbReference type="EMBL" id="FWXZ01000006">
    <property type="protein sequence ID" value="SMC81391.1"/>
    <property type="molecule type" value="Genomic_DNA"/>
</dbReference>
<keyword evidence="2" id="KW-1185">Reference proteome</keyword>
<evidence type="ECO:0000313" key="1">
    <source>
        <dbReference type="EMBL" id="SMC81391.1"/>
    </source>
</evidence>
<evidence type="ECO:0000313" key="2">
    <source>
        <dbReference type="Proteomes" id="UP000192328"/>
    </source>
</evidence>
<organism evidence="1 2">
    <name type="scientific">Aristaeella lactis</name>
    <dbReference type="NCBI Taxonomy" id="3046383"/>
    <lineage>
        <taxon>Bacteria</taxon>
        <taxon>Bacillati</taxon>
        <taxon>Bacillota</taxon>
        <taxon>Clostridia</taxon>
        <taxon>Eubacteriales</taxon>
        <taxon>Aristaeellaceae</taxon>
        <taxon>Aristaeella</taxon>
    </lineage>
</organism>
<protein>
    <submittedName>
        <fullName evidence="1">TIGR04076 family protein</fullName>
    </submittedName>
</protein>
<reference evidence="1" key="1">
    <citation type="submission" date="2017-04" db="EMBL/GenBank/DDBJ databases">
        <authorList>
            <person name="Varghese N."/>
            <person name="Submissions S."/>
        </authorList>
    </citation>
    <scope>NUCLEOTIDE SEQUENCE</scope>
    <source>
        <strain evidence="1">WTE2008</strain>
    </source>
</reference>
<dbReference type="Proteomes" id="UP000192328">
    <property type="component" value="Unassembled WGS sequence"/>
</dbReference>
<sequence>MEGLSVAKVKLTITESKCRCGYFKKGQEFIVEDLCPPLCHELWNNIYPSVYALQNGASLDYGEGRAKVFDARCPDEGRVCIHGEVID</sequence>
<comment type="caution">
    <text evidence="1">The sequence shown here is derived from an EMBL/GenBank/DDBJ whole genome shotgun (WGS) entry which is preliminary data.</text>
</comment>